<evidence type="ECO:0000313" key="2">
    <source>
        <dbReference type="Proteomes" id="UP000613768"/>
    </source>
</evidence>
<dbReference type="RefSeq" id="WP_192029361.1">
    <property type="nucleotide sequence ID" value="NZ_JACYTR010000015.1"/>
</dbReference>
<reference evidence="1 2" key="1">
    <citation type="submission" date="2020-09" db="EMBL/GenBank/DDBJ databases">
        <title>Pseudoxanthomonas sp. CAU 1598 isolated from sand of Yaerae Beach.</title>
        <authorList>
            <person name="Kim W."/>
        </authorList>
    </citation>
    <scope>NUCLEOTIDE SEQUENCE [LARGE SCALE GENOMIC DNA]</scope>
    <source>
        <strain evidence="1 2">CAU 1598</strain>
    </source>
</reference>
<gene>
    <name evidence="1" type="ORF">IFO71_09295</name>
</gene>
<dbReference type="InterPro" id="IPR030824">
    <property type="entry name" value="CHP04562"/>
</dbReference>
<dbReference type="Gene3D" id="3.30.460.10">
    <property type="entry name" value="Beta Polymerase, domain 2"/>
    <property type="match status" value="1"/>
</dbReference>
<dbReference type="Proteomes" id="UP000613768">
    <property type="component" value="Unassembled WGS sequence"/>
</dbReference>
<dbReference type="EMBL" id="JACYTR010000015">
    <property type="protein sequence ID" value="MBD8525938.1"/>
    <property type="molecule type" value="Genomic_DNA"/>
</dbReference>
<dbReference type="AlphaFoldDB" id="A0AAW3ZJJ6"/>
<dbReference type="InterPro" id="IPR043519">
    <property type="entry name" value="NT_sf"/>
</dbReference>
<comment type="caution">
    <text evidence="1">The sequence shown here is derived from an EMBL/GenBank/DDBJ whole genome shotgun (WGS) entry which is preliminary data.</text>
</comment>
<dbReference type="NCBIfam" id="TIGR04552">
    <property type="entry name" value="TIGR04552 family protein"/>
    <property type="match status" value="1"/>
</dbReference>
<name>A0AAW3ZJJ6_9GAMM</name>
<sequence length="401" mass="46078">MHVPQARLDGARLSLNWGYLQAIARGQSAIDLRGMALRDGEDARRFASEYGFDLDDPLHRSWIRRVHREALDFIRSQLLDSASCDLIPSEIANPVDEVDLLVHASRYSKSRSTRRLWSCAVLKVMHALFYIDNNIKLRHFDAIRQQVFESFEQVVLRDGEAAFLSDGEICLPLLHYEKKSNKSRHSILLKLLQKPSYVAEDIHDHLGVRMVFETRTECLLALRVLQRAQLLSAINIESHRVRNNLIDLDVAREVFAHHRQQMEQSQGYPLELLKRMDAQLIERSEAAERQDNPHSSSGYRSVQLTVRRMIHLPDAGLSMDADWVDREGGADRRRHGEMSFYFNYEIQMMDRQSYQASTSGPASHGAYKQRQIATARKRVLGAELEYWVARQVQASPSDSGT</sequence>
<evidence type="ECO:0000313" key="1">
    <source>
        <dbReference type="EMBL" id="MBD8525938.1"/>
    </source>
</evidence>
<accession>A0AAW3ZJJ6</accession>
<keyword evidence="2" id="KW-1185">Reference proteome</keyword>
<organism evidence="1 2">
    <name type="scientific">Pseudomarimonas arenosa</name>
    <dbReference type="NCBI Taxonomy" id="2774145"/>
    <lineage>
        <taxon>Bacteria</taxon>
        <taxon>Pseudomonadati</taxon>
        <taxon>Pseudomonadota</taxon>
        <taxon>Gammaproteobacteria</taxon>
        <taxon>Lysobacterales</taxon>
        <taxon>Lysobacteraceae</taxon>
        <taxon>Pseudomarimonas</taxon>
    </lineage>
</organism>
<dbReference type="NCBIfam" id="TIGR04562">
    <property type="entry name" value="TIGR04552 family protein"/>
    <property type="match status" value="1"/>
</dbReference>
<protein>
    <submittedName>
        <fullName evidence="1">TIGR04552 family protein</fullName>
    </submittedName>
</protein>
<proteinExistence type="predicted"/>